<keyword evidence="2" id="KW-1185">Reference proteome</keyword>
<sequence>MSLETFSGRQDHQVTPFGDIVVIARGQLYFSHSGFFFVQDPYQNDCDECHNPNPTCTGGQCQTWRPPNDEKLIALWTVKKIRHRESNGGFRHELKYIISPMGNRSNKVLLRRDGRFDYNIPGHVFILRSGLNGHRLQENLRESHRIYSEDEKPTNPIFRPSLPAAPNYIHEYLPTNVQYPPQPEGQRPLTERTKPSTPYGTLKISNQIDETPSAKETFPDRHVSNQITNKPKTEEGLYRELINILQQKASAHSSLQNKDHHEKHFNNENRFPPGAILDKPPSFSMSYEIGLRNHHTTSPTYATHIKKMQSTISNPLSQSKEATPLLILPTISREYSKTTMYSSTNAKDNDFALSTAQTLFSNPPPTPYSTVTSGTTSLPKPHSTTSENKKPKSQMKLSARLGPLGNYRSISSKTSTKNRFSSSYTTKMRTTPSTTTISKISKYGIETAGKVQPYSTKLQTTPSSKSSPEFEIIPITDQNTLLTPILDLLRPIMEIMKTENPFTHYYETSTVKTFTPPSASTLTETNKQHTTTSLPKENKAVTTSSEKNNQRATVVEIQKSETKSETVEEISPEINKSLVNAKTTNIPTKQTYTSFNKETSETTTFSLNGTTTETREETTTETSATSKITRFSTKTIPFQTVSTIVLSKETIVELNMTDENSSLTASQNIPTAIPKPKTKPLIVRTTTKLPLLINKTNPSINIPKKTSQNNQNTNFVNDIFGTTKHITTTKKTPSSIEKLEESNVSILEELFGPSHKTATTSVSASSKINDRMDYDITSTKTEETEETEDAVDSEKTTEVKSTPKIIFSNFFFAPTKTPENVTVNEEQETQLKAVIKKPNTDKSTLNIEKMKMMAHYTMNEDQEEIPTSQSVSTSISYIITKPNRTKITSKPGKYESGTMVKALVKEITNKHNDFIVFEAEFPNNNKAKTENDIETSVPDIKSFLNNITLSVVNHARAIDYVQAEKNDSNSINIMKNKSKLQPPPKQRTRKGVITKTV</sequence>
<dbReference type="KEGG" id="apln:108733398"/>
<dbReference type="AlphaFoldDB" id="A0A1W4W7I0"/>
<organism evidence="2 3">
    <name type="scientific">Agrilus planipennis</name>
    <name type="common">Emerald ash borer</name>
    <name type="synonym">Agrilus marcopoli</name>
    <dbReference type="NCBI Taxonomy" id="224129"/>
    <lineage>
        <taxon>Eukaryota</taxon>
        <taxon>Metazoa</taxon>
        <taxon>Ecdysozoa</taxon>
        <taxon>Arthropoda</taxon>
        <taxon>Hexapoda</taxon>
        <taxon>Insecta</taxon>
        <taxon>Pterygota</taxon>
        <taxon>Neoptera</taxon>
        <taxon>Endopterygota</taxon>
        <taxon>Coleoptera</taxon>
        <taxon>Polyphaga</taxon>
        <taxon>Elateriformia</taxon>
        <taxon>Buprestoidea</taxon>
        <taxon>Buprestidae</taxon>
        <taxon>Agrilinae</taxon>
        <taxon>Agrilus</taxon>
    </lineage>
</organism>
<evidence type="ECO:0000256" key="1">
    <source>
        <dbReference type="SAM" id="MobiDB-lite"/>
    </source>
</evidence>
<feature type="region of interest" description="Disordered" evidence="1">
    <location>
        <begin position="360"/>
        <end position="428"/>
    </location>
</feature>
<gene>
    <name evidence="3" type="primary">LOC108733398</name>
</gene>
<feature type="compositionally biased region" description="Polar residues" evidence="1">
    <location>
        <begin position="368"/>
        <end position="386"/>
    </location>
</feature>
<dbReference type="OrthoDB" id="6925743at2759"/>
<feature type="region of interest" description="Disordered" evidence="1">
    <location>
        <begin position="971"/>
        <end position="997"/>
    </location>
</feature>
<feature type="compositionally biased region" description="Polar residues" evidence="1">
    <location>
        <begin position="408"/>
        <end position="424"/>
    </location>
</feature>
<dbReference type="RefSeq" id="XP_018320046.1">
    <property type="nucleotide sequence ID" value="XM_018464544.2"/>
</dbReference>
<dbReference type="STRING" id="224129.A0A1W4W7I0"/>
<dbReference type="InParanoid" id="A0A1W4W7I0"/>
<dbReference type="GeneID" id="108733398"/>
<name>A0A1W4W7I0_AGRPL</name>
<dbReference type="Proteomes" id="UP000192223">
    <property type="component" value="Unplaced"/>
</dbReference>
<proteinExistence type="predicted"/>
<feature type="region of interest" description="Disordered" evidence="1">
    <location>
        <begin position="176"/>
        <end position="203"/>
    </location>
</feature>
<evidence type="ECO:0000313" key="3">
    <source>
        <dbReference type="RefSeq" id="XP_018320046.1"/>
    </source>
</evidence>
<reference evidence="3" key="1">
    <citation type="submission" date="2025-08" db="UniProtKB">
        <authorList>
            <consortium name="RefSeq"/>
        </authorList>
    </citation>
    <scope>IDENTIFICATION</scope>
    <source>
        <tissue evidence="3">Entire body</tissue>
    </source>
</reference>
<protein>
    <submittedName>
        <fullName evidence="3">Flocculation protein FLO11-like</fullName>
    </submittedName>
</protein>
<feature type="compositionally biased region" description="Polar residues" evidence="1">
    <location>
        <begin position="516"/>
        <end position="552"/>
    </location>
</feature>
<feature type="compositionally biased region" description="Basic residues" evidence="1">
    <location>
        <begin position="986"/>
        <end position="997"/>
    </location>
</feature>
<accession>A0A1W4W7I0</accession>
<evidence type="ECO:0000313" key="2">
    <source>
        <dbReference type="Proteomes" id="UP000192223"/>
    </source>
</evidence>
<feature type="region of interest" description="Disordered" evidence="1">
    <location>
        <begin position="516"/>
        <end position="553"/>
    </location>
</feature>